<keyword evidence="2" id="KW-1185">Reference proteome</keyword>
<dbReference type="SUPFAM" id="SSF53254">
    <property type="entry name" value="Phosphoglycerate mutase-like"/>
    <property type="match status" value="1"/>
</dbReference>
<dbReference type="InterPro" id="IPR029033">
    <property type="entry name" value="His_PPase_superfam"/>
</dbReference>
<evidence type="ECO:0000313" key="1">
    <source>
        <dbReference type="EMBL" id="MCF2872731.1"/>
    </source>
</evidence>
<dbReference type="PROSITE" id="PS00175">
    <property type="entry name" value="PG_MUTASE"/>
    <property type="match status" value="1"/>
</dbReference>
<dbReference type="PANTHER" id="PTHR48100:SF59">
    <property type="entry name" value="ADENOSYLCOBALAMIN_ALPHA-RIBAZOLE PHOSPHATASE"/>
    <property type="match status" value="1"/>
</dbReference>
<dbReference type="InterPro" id="IPR050275">
    <property type="entry name" value="PGM_Phosphatase"/>
</dbReference>
<evidence type="ECO:0000313" key="2">
    <source>
        <dbReference type="Proteomes" id="UP001200557"/>
    </source>
</evidence>
<sequence length="185" mass="20082">MTHPELYILRHGQTEWNATDRMQGWLNSPLTAKGEMDAARQGEILRGLDLAGFAFWCSPSGRAVQTAGIACPMAEAIHTDIRLREIGVGDWAGRYRAELPMPTSDDPYMSQYEMAPNGEGLAAVDVRVRDFLASINGPTVLITHGITSRVIRNAVIGPDALANPSVHGGQGCVYHLKDGVQELLT</sequence>
<dbReference type="SMART" id="SM00855">
    <property type="entry name" value="PGAM"/>
    <property type="match status" value="1"/>
</dbReference>
<organism evidence="1 2">
    <name type="scientific">Octadecabacter dasysiphoniae</name>
    <dbReference type="NCBI Taxonomy" id="2909341"/>
    <lineage>
        <taxon>Bacteria</taxon>
        <taxon>Pseudomonadati</taxon>
        <taxon>Pseudomonadota</taxon>
        <taxon>Alphaproteobacteria</taxon>
        <taxon>Rhodobacterales</taxon>
        <taxon>Roseobacteraceae</taxon>
        <taxon>Octadecabacter</taxon>
    </lineage>
</organism>
<reference evidence="1 2" key="1">
    <citation type="submission" date="2022-01" db="EMBL/GenBank/DDBJ databases">
        <title>Octadecabacter sp. nov., isolated from a marine alga.</title>
        <authorList>
            <person name="Jin M.S."/>
            <person name="Kim H.M."/>
            <person name="Han D.M."/>
            <person name="Jung J.J."/>
            <person name="Jeon C.O."/>
        </authorList>
    </citation>
    <scope>NUCLEOTIDE SEQUENCE [LARGE SCALE GENOMIC DNA]</scope>
    <source>
        <strain evidence="1 2">G9-8</strain>
    </source>
</reference>
<name>A0ABS9D2S9_9RHOB</name>
<dbReference type="Proteomes" id="UP001200557">
    <property type="component" value="Unassembled WGS sequence"/>
</dbReference>
<dbReference type="InterPro" id="IPR013078">
    <property type="entry name" value="His_Pase_superF_clade-1"/>
</dbReference>
<dbReference type="Gene3D" id="3.40.50.1240">
    <property type="entry name" value="Phosphoglycerate mutase-like"/>
    <property type="match status" value="1"/>
</dbReference>
<protein>
    <submittedName>
        <fullName evidence="1">Histidine phosphatase family protein</fullName>
    </submittedName>
</protein>
<dbReference type="EMBL" id="JAKGAQ010000005">
    <property type="protein sequence ID" value="MCF2872731.1"/>
    <property type="molecule type" value="Genomic_DNA"/>
</dbReference>
<dbReference type="PANTHER" id="PTHR48100">
    <property type="entry name" value="BROAD-SPECIFICITY PHOSPHATASE YOR283W-RELATED"/>
    <property type="match status" value="1"/>
</dbReference>
<dbReference type="RefSeq" id="WP_235227058.1">
    <property type="nucleotide sequence ID" value="NZ_JAKGAQ010000005.1"/>
</dbReference>
<comment type="caution">
    <text evidence="1">The sequence shown here is derived from an EMBL/GenBank/DDBJ whole genome shotgun (WGS) entry which is preliminary data.</text>
</comment>
<dbReference type="Pfam" id="PF00300">
    <property type="entry name" value="His_Phos_1"/>
    <property type="match status" value="1"/>
</dbReference>
<dbReference type="CDD" id="cd07067">
    <property type="entry name" value="HP_PGM_like"/>
    <property type="match status" value="1"/>
</dbReference>
<dbReference type="InterPro" id="IPR001345">
    <property type="entry name" value="PG/BPGM_mutase_AS"/>
</dbReference>
<proteinExistence type="predicted"/>
<gene>
    <name evidence="1" type="ORF">L0664_16800</name>
</gene>
<accession>A0ABS9D2S9</accession>